<accession>A0A5J4PA00</accession>
<feature type="non-terminal residue" evidence="1">
    <location>
        <position position="1"/>
    </location>
</feature>
<comment type="caution">
    <text evidence="1">The sequence shown here is derived from an EMBL/GenBank/DDBJ whole genome shotgun (WGS) entry which is preliminary data.</text>
</comment>
<dbReference type="EMBL" id="SNRY01010399">
    <property type="protein sequence ID" value="KAA6305808.1"/>
    <property type="molecule type" value="Genomic_DNA"/>
</dbReference>
<dbReference type="InterPro" id="IPR001036">
    <property type="entry name" value="Acrflvin-R"/>
</dbReference>
<dbReference type="Gene3D" id="3.30.70.1320">
    <property type="entry name" value="Multidrug efflux transporter AcrB pore domain like"/>
    <property type="match status" value="1"/>
</dbReference>
<dbReference type="PANTHER" id="PTHR32063">
    <property type="match status" value="1"/>
</dbReference>
<dbReference type="SUPFAM" id="SSF82693">
    <property type="entry name" value="Multidrug efflux transporter AcrB pore domain, PN1, PN2, PC1 and PC2 subdomains"/>
    <property type="match status" value="2"/>
</dbReference>
<dbReference type="AlphaFoldDB" id="A0A5J4PA00"/>
<dbReference type="Pfam" id="PF00873">
    <property type="entry name" value="ACR_tran"/>
    <property type="match status" value="1"/>
</dbReference>
<gene>
    <name evidence="1" type="ORF">EZS27_042538</name>
</gene>
<dbReference type="GO" id="GO:0005886">
    <property type="term" value="C:plasma membrane"/>
    <property type="evidence" value="ECO:0007669"/>
    <property type="project" value="TreeGrafter"/>
</dbReference>
<proteinExistence type="predicted"/>
<name>A0A5J4PA00_9ZZZZ</name>
<organism evidence="1">
    <name type="scientific">termite gut metagenome</name>
    <dbReference type="NCBI Taxonomy" id="433724"/>
    <lineage>
        <taxon>unclassified sequences</taxon>
        <taxon>metagenomes</taxon>
        <taxon>organismal metagenomes</taxon>
    </lineage>
</organism>
<feature type="non-terminal residue" evidence="1">
    <location>
        <position position="204"/>
    </location>
</feature>
<dbReference type="Gene3D" id="3.30.70.1430">
    <property type="entry name" value="Multidrug efflux transporter AcrB pore domain"/>
    <property type="match status" value="1"/>
</dbReference>
<evidence type="ECO:0008006" key="2">
    <source>
        <dbReference type="Google" id="ProtNLM"/>
    </source>
</evidence>
<sequence>ALVVTVYPGASAHQVEMEVTDKLEKSIRTMKNIDHVESKSMNDVSMITINLSTLVPNKEVDNMWTLLRRKVSDMQADLPEGASVSIVKDDFGDVMGMFYALTSDGFSDRELGDYAALLRRNILEIEGVSRVDIYGQGNECINIELYEDKIANLGISPAEVLSTLAGQNKTVYSGYYDAGDLRLRVTVNDKYRNVEDIENLLLQG</sequence>
<dbReference type="GO" id="GO:0042910">
    <property type="term" value="F:xenobiotic transmembrane transporter activity"/>
    <property type="evidence" value="ECO:0007669"/>
    <property type="project" value="TreeGrafter"/>
</dbReference>
<dbReference type="InterPro" id="IPR027463">
    <property type="entry name" value="AcrB_DN_DC_subdom"/>
</dbReference>
<dbReference type="Gene3D" id="3.30.2090.10">
    <property type="entry name" value="Multidrug efflux transporter AcrB TolC docking domain, DN and DC subdomains"/>
    <property type="match status" value="1"/>
</dbReference>
<dbReference type="SUPFAM" id="SSF82714">
    <property type="entry name" value="Multidrug efflux transporter AcrB TolC docking domain, DN and DC subdomains"/>
    <property type="match status" value="1"/>
</dbReference>
<evidence type="ECO:0000313" key="1">
    <source>
        <dbReference type="EMBL" id="KAA6305808.1"/>
    </source>
</evidence>
<dbReference type="PANTHER" id="PTHR32063:SF18">
    <property type="entry name" value="CATION EFFLUX SYSTEM PROTEIN"/>
    <property type="match status" value="1"/>
</dbReference>
<reference evidence="1" key="1">
    <citation type="submission" date="2019-03" db="EMBL/GenBank/DDBJ databases">
        <title>Single cell metagenomics reveals metabolic interactions within the superorganism composed of flagellate Streblomastix strix and complex community of Bacteroidetes bacteria on its surface.</title>
        <authorList>
            <person name="Treitli S.C."/>
            <person name="Kolisko M."/>
            <person name="Husnik F."/>
            <person name="Keeling P."/>
            <person name="Hampl V."/>
        </authorList>
    </citation>
    <scope>NUCLEOTIDE SEQUENCE</scope>
    <source>
        <strain evidence="1">STM</strain>
    </source>
</reference>
<protein>
    <recommendedName>
        <fullName evidence="2">Cobalt-zinc-cadmium resistance protein CzcA</fullName>
    </recommendedName>
</protein>